<comment type="caution">
    <text evidence="13">The sequence shown here is derived from an EMBL/GenBank/DDBJ whole genome shotgun (WGS) entry which is preliminary data.</text>
</comment>
<keyword evidence="11" id="KW-0812">Transmembrane</keyword>
<gene>
    <name evidence="13" type="ORF">IDH44_06090</name>
</gene>
<protein>
    <recommendedName>
        <fullName evidence="2">histidine kinase</fullName>
        <ecNumber evidence="2">2.7.13.3</ecNumber>
    </recommendedName>
</protein>
<dbReference type="EMBL" id="JACXIZ010000012">
    <property type="protein sequence ID" value="MBD2844754.1"/>
    <property type="molecule type" value="Genomic_DNA"/>
</dbReference>
<dbReference type="Gene3D" id="3.30.565.10">
    <property type="entry name" value="Histidine kinase-like ATPase, C-terminal domain"/>
    <property type="match status" value="1"/>
</dbReference>
<dbReference type="EC" id="2.7.13.3" evidence="2"/>
<dbReference type="PANTHER" id="PTHR43711">
    <property type="entry name" value="TWO-COMPONENT HISTIDINE KINASE"/>
    <property type="match status" value="1"/>
</dbReference>
<feature type="transmembrane region" description="Helical" evidence="11">
    <location>
        <begin position="165"/>
        <end position="188"/>
    </location>
</feature>
<feature type="compositionally biased region" description="Basic residues" evidence="10">
    <location>
        <begin position="410"/>
        <end position="421"/>
    </location>
</feature>
<comment type="catalytic activity">
    <reaction evidence="1">
        <text>ATP + protein L-histidine = ADP + protein N-phospho-L-histidine.</text>
        <dbReference type="EC" id="2.7.13.3"/>
    </reaction>
</comment>
<dbReference type="Gene3D" id="1.10.287.130">
    <property type="match status" value="1"/>
</dbReference>
<feature type="transmembrane region" description="Helical" evidence="11">
    <location>
        <begin position="86"/>
        <end position="104"/>
    </location>
</feature>
<evidence type="ECO:0000256" key="10">
    <source>
        <dbReference type="SAM" id="MobiDB-lite"/>
    </source>
</evidence>
<dbReference type="InterPro" id="IPR036890">
    <property type="entry name" value="HATPase_C_sf"/>
</dbReference>
<accession>A0A927GQQ0</accession>
<reference evidence="13" key="1">
    <citation type="submission" date="2020-09" db="EMBL/GenBank/DDBJ databases">
        <title>A novel bacterium of genus Paenibacillus, isolated from South China Sea.</title>
        <authorList>
            <person name="Huang H."/>
            <person name="Mo K."/>
            <person name="Hu Y."/>
        </authorList>
    </citation>
    <scope>NUCLEOTIDE SEQUENCE</scope>
    <source>
        <strain evidence="13">IB182496</strain>
    </source>
</reference>
<dbReference type="Proteomes" id="UP000621560">
    <property type="component" value="Unassembled WGS sequence"/>
</dbReference>
<dbReference type="PANTHER" id="PTHR43711:SF26">
    <property type="entry name" value="SENSOR HISTIDINE KINASE RCSC"/>
    <property type="match status" value="1"/>
</dbReference>
<evidence type="ECO:0000313" key="14">
    <source>
        <dbReference type="Proteomes" id="UP000621560"/>
    </source>
</evidence>
<dbReference type="GO" id="GO:0005524">
    <property type="term" value="F:ATP binding"/>
    <property type="evidence" value="ECO:0007669"/>
    <property type="project" value="UniProtKB-KW"/>
</dbReference>
<dbReference type="Pfam" id="PF00512">
    <property type="entry name" value="HisKA"/>
    <property type="match status" value="1"/>
</dbReference>
<keyword evidence="9" id="KW-0175">Coiled coil</keyword>
<evidence type="ECO:0000256" key="7">
    <source>
        <dbReference type="ARBA" id="ARBA00022840"/>
    </source>
</evidence>
<evidence type="ECO:0000256" key="3">
    <source>
        <dbReference type="ARBA" id="ARBA00022553"/>
    </source>
</evidence>
<evidence type="ECO:0000256" key="6">
    <source>
        <dbReference type="ARBA" id="ARBA00022777"/>
    </source>
</evidence>
<feature type="domain" description="Histidine kinase" evidence="12">
    <location>
        <begin position="242"/>
        <end position="516"/>
    </location>
</feature>
<dbReference type="CDD" id="cd00082">
    <property type="entry name" value="HisKA"/>
    <property type="match status" value="1"/>
</dbReference>
<keyword evidence="14" id="KW-1185">Reference proteome</keyword>
<feature type="transmembrane region" description="Helical" evidence="11">
    <location>
        <begin position="40"/>
        <end position="57"/>
    </location>
</feature>
<evidence type="ECO:0000256" key="9">
    <source>
        <dbReference type="SAM" id="Coils"/>
    </source>
</evidence>
<keyword evidence="4" id="KW-0808">Transferase</keyword>
<feature type="region of interest" description="Disordered" evidence="10">
    <location>
        <begin position="391"/>
        <end position="432"/>
    </location>
</feature>
<name>A0A927GQQ0_9BACL</name>
<evidence type="ECO:0000256" key="2">
    <source>
        <dbReference type="ARBA" id="ARBA00012438"/>
    </source>
</evidence>
<dbReference type="AlphaFoldDB" id="A0A927GQQ0"/>
<keyword evidence="3" id="KW-0597">Phosphoprotein</keyword>
<dbReference type="CDD" id="cd16922">
    <property type="entry name" value="HATPase_EvgS-ArcB-TorS-like"/>
    <property type="match status" value="1"/>
</dbReference>
<evidence type="ECO:0000313" key="13">
    <source>
        <dbReference type="EMBL" id="MBD2844754.1"/>
    </source>
</evidence>
<dbReference type="SUPFAM" id="SSF55874">
    <property type="entry name" value="ATPase domain of HSP90 chaperone/DNA topoisomerase II/histidine kinase"/>
    <property type="match status" value="1"/>
</dbReference>
<keyword evidence="8" id="KW-0902">Two-component regulatory system</keyword>
<feature type="transmembrane region" description="Helical" evidence="11">
    <location>
        <begin position="110"/>
        <end position="128"/>
    </location>
</feature>
<evidence type="ECO:0000259" key="12">
    <source>
        <dbReference type="PROSITE" id="PS50109"/>
    </source>
</evidence>
<dbReference type="GO" id="GO:0000155">
    <property type="term" value="F:phosphorelay sensor kinase activity"/>
    <property type="evidence" value="ECO:0007669"/>
    <property type="project" value="InterPro"/>
</dbReference>
<feature type="transmembrane region" description="Helical" evidence="11">
    <location>
        <begin position="140"/>
        <end position="159"/>
    </location>
</feature>
<dbReference type="InterPro" id="IPR004358">
    <property type="entry name" value="Sig_transdc_His_kin-like_C"/>
</dbReference>
<dbReference type="RefSeq" id="WP_190915711.1">
    <property type="nucleotide sequence ID" value="NZ_JACXIZ010000012.1"/>
</dbReference>
<dbReference type="SMART" id="SM00387">
    <property type="entry name" value="HATPase_c"/>
    <property type="match status" value="1"/>
</dbReference>
<dbReference type="Pfam" id="PF02518">
    <property type="entry name" value="HATPase_c"/>
    <property type="match status" value="1"/>
</dbReference>
<evidence type="ECO:0000256" key="1">
    <source>
        <dbReference type="ARBA" id="ARBA00000085"/>
    </source>
</evidence>
<keyword evidence="7" id="KW-0067">ATP-binding</keyword>
<dbReference type="InterPro" id="IPR036097">
    <property type="entry name" value="HisK_dim/P_sf"/>
</dbReference>
<evidence type="ECO:0000256" key="8">
    <source>
        <dbReference type="ARBA" id="ARBA00023012"/>
    </source>
</evidence>
<organism evidence="13 14">
    <name type="scientific">Paenibacillus sabuli</name>
    <dbReference type="NCBI Taxonomy" id="2772509"/>
    <lineage>
        <taxon>Bacteria</taxon>
        <taxon>Bacillati</taxon>
        <taxon>Bacillota</taxon>
        <taxon>Bacilli</taxon>
        <taxon>Bacillales</taxon>
        <taxon>Paenibacillaceae</taxon>
        <taxon>Paenibacillus</taxon>
    </lineage>
</organism>
<feature type="transmembrane region" description="Helical" evidence="11">
    <location>
        <begin position="6"/>
        <end position="28"/>
    </location>
</feature>
<keyword evidence="11" id="KW-0472">Membrane</keyword>
<keyword evidence="6 13" id="KW-0418">Kinase</keyword>
<dbReference type="SUPFAM" id="SSF47384">
    <property type="entry name" value="Homodimeric domain of signal transducing histidine kinase"/>
    <property type="match status" value="1"/>
</dbReference>
<evidence type="ECO:0000256" key="4">
    <source>
        <dbReference type="ARBA" id="ARBA00022679"/>
    </source>
</evidence>
<evidence type="ECO:0000256" key="5">
    <source>
        <dbReference type="ARBA" id="ARBA00022741"/>
    </source>
</evidence>
<dbReference type="InterPro" id="IPR005467">
    <property type="entry name" value="His_kinase_dom"/>
</dbReference>
<sequence length="522" mass="58302">MAFSKVFFTNISLLITFGYIFNLGYKYAFLHAPMQVKMRFSVPLFIFAGWFTMLFGLQLTDTILFDLRFVPLIFAALVYRNPLPLLVVGIGIGVGRFIVGGFNAASTAGFLNMAILGVAAAVMAYGFARRETLSFRSRAAISIVVINTLNVANIAWFGILPTRAYLLEIAVITYPLGLALSAFFIFIIRDFYKEQKRVVDLRNMNIILRRQTRELREAKRELEGKAHELALASQYKSEFLANMSHELKTPLNSIILLSQMIREIREEKNEAGEEAEGRYADIINSAGHQLLHLINDILDLSKVEAGKMEIVVEPVSVSGMLQSIVDQFEPVADSKKLAFRLDMASDVPEMLYTDEMRATQIIKNLLANAFKFTESGTISLIIRRHVHGPDGVAEEKDSARPRKPQQLVRGRQRRWGVKRRVSQGSGASHDARRSVDNRGWIAFAVHDTGIGIDETKQYQIFEAFRQADGATNRKYGGTGLGLSISLQLAGLLGGTLTLKSSQGKGSLFTLWLPVRESPELQQ</sequence>
<keyword evidence="5" id="KW-0547">Nucleotide-binding</keyword>
<evidence type="ECO:0000256" key="11">
    <source>
        <dbReference type="SAM" id="Phobius"/>
    </source>
</evidence>
<feature type="coiled-coil region" evidence="9">
    <location>
        <begin position="201"/>
        <end position="228"/>
    </location>
</feature>
<dbReference type="InterPro" id="IPR003661">
    <property type="entry name" value="HisK_dim/P_dom"/>
</dbReference>
<dbReference type="PROSITE" id="PS50109">
    <property type="entry name" value="HIS_KIN"/>
    <property type="match status" value="1"/>
</dbReference>
<dbReference type="PRINTS" id="PR00344">
    <property type="entry name" value="BCTRLSENSOR"/>
</dbReference>
<keyword evidence="11" id="KW-1133">Transmembrane helix</keyword>
<dbReference type="InterPro" id="IPR050736">
    <property type="entry name" value="Sensor_HK_Regulatory"/>
</dbReference>
<dbReference type="InterPro" id="IPR003594">
    <property type="entry name" value="HATPase_dom"/>
</dbReference>
<proteinExistence type="predicted"/>
<dbReference type="SMART" id="SM00388">
    <property type="entry name" value="HisKA"/>
    <property type="match status" value="1"/>
</dbReference>